<keyword evidence="6" id="KW-1185">Reference proteome</keyword>
<evidence type="ECO:0000256" key="2">
    <source>
        <dbReference type="SAM" id="MobiDB-lite"/>
    </source>
</evidence>
<dbReference type="GO" id="GO:0000272">
    <property type="term" value="P:polysaccharide catabolic process"/>
    <property type="evidence" value="ECO:0007669"/>
    <property type="project" value="InterPro"/>
</dbReference>
<dbReference type="InterPro" id="IPR014755">
    <property type="entry name" value="Cu-Rt/internalin_Ig-like"/>
</dbReference>
<dbReference type="SMART" id="SM00089">
    <property type="entry name" value="PKD"/>
    <property type="match status" value="1"/>
</dbReference>
<organism evidence="5 6">
    <name type="scientific">Candidatus Methanoperedens nitratireducens</name>
    <dbReference type="NCBI Taxonomy" id="1392998"/>
    <lineage>
        <taxon>Archaea</taxon>
        <taxon>Methanobacteriati</taxon>
        <taxon>Methanobacteriota</taxon>
        <taxon>Stenosarchaea group</taxon>
        <taxon>Methanomicrobia</taxon>
        <taxon>Methanosarcinales</taxon>
        <taxon>ANME-2 cluster</taxon>
        <taxon>Candidatus Methanoperedentaceae</taxon>
        <taxon>Candidatus Methanoperedens</taxon>
    </lineage>
</organism>
<dbReference type="InterPro" id="IPR013783">
    <property type="entry name" value="Ig-like_fold"/>
</dbReference>
<keyword evidence="3" id="KW-0472">Membrane</keyword>
<gene>
    <name evidence="5" type="ORF">ANME2D_01716</name>
</gene>
<dbReference type="InterPro" id="IPR035986">
    <property type="entry name" value="PKD_dom_sf"/>
</dbReference>
<dbReference type="InterPro" id="IPR002102">
    <property type="entry name" value="Cohesin_dom"/>
</dbReference>
<dbReference type="Pfam" id="PF12904">
    <property type="entry name" value="Collagen_bind_2"/>
    <property type="match status" value="1"/>
</dbReference>
<dbReference type="Gene3D" id="3.20.20.80">
    <property type="entry name" value="Glycosidases"/>
    <property type="match status" value="1"/>
</dbReference>
<dbReference type="PANTHER" id="PTHR37836:SF2">
    <property type="entry name" value="DUF4038 DOMAIN-CONTAINING PROTEIN"/>
    <property type="match status" value="1"/>
</dbReference>
<keyword evidence="3" id="KW-0812">Transmembrane</keyword>
<dbReference type="CDD" id="cd08547">
    <property type="entry name" value="Type_II_cohesin"/>
    <property type="match status" value="1"/>
</dbReference>
<dbReference type="Pfam" id="PF18911">
    <property type="entry name" value="PKD_4"/>
    <property type="match status" value="1"/>
</dbReference>
<dbReference type="SUPFAM" id="SSF51445">
    <property type="entry name" value="(Trans)glycosidases"/>
    <property type="match status" value="1"/>
</dbReference>
<dbReference type="InterPro" id="IPR022409">
    <property type="entry name" value="PKD/Chitinase_dom"/>
</dbReference>
<dbReference type="Gene3D" id="2.60.40.10">
    <property type="entry name" value="Immunoglobulins"/>
    <property type="match status" value="2"/>
</dbReference>
<dbReference type="CDD" id="cd00146">
    <property type="entry name" value="PKD"/>
    <property type="match status" value="1"/>
</dbReference>
<evidence type="ECO:0000313" key="5">
    <source>
        <dbReference type="EMBL" id="KCZ72310.1"/>
    </source>
</evidence>
<evidence type="ECO:0000313" key="6">
    <source>
        <dbReference type="Proteomes" id="UP000027153"/>
    </source>
</evidence>
<dbReference type="InterPro" id="IPR032260">
    <property type="entry name" value="DUF5060"/>
</dbReference>
<dbReference type="InterPro" id="IPR025277">
    <property type="entry name" value="Apiosidase-like_cat_dom"/>
</dbReference>
<dbReference type="Pfam" id="PF16586">
    <property type="entry name" value="DUF5060"/>
    <property type="match status" value="1"/>
</dbReference>
<dbReference type="InterPro" id="IPR000601">
    <property type="entry name" value="PKD_dom"/>
</dbReference>
<dbReference type="InterPro" id="IPR024749">
    <property type="entry name" value="Collagen-bd_put"/>
</dbReference>
<dbReference type="GO" id="GO:0030246">
    <property type="term" value="F:carbohydrate binding"/>
    <property type="evidence" value="ECO:0007669"/>
    <property type="project" value="InterPro"/>
</dbReference>
<dbReference type="Gene3D" id="2.60.40.680">
    <property type="match status" value="1"/>
</dbReference>
<dbReference type="Proteomes" id="UP000027153">
    <property type="component" value="Unassembled WGS sequence"/>
</dbReference>
<dbReference type="AlphaFoldDB" id="A0A062VAE4"/>
<dbReference type="Gene3D" id="2.60.40.1220">
    <property type="match status" value="1"/>
</dbReference>
<dbReference type="InterPro" id="IPR008965">
    <property type="entry name" value="CBM2/CBM3_carb-bd_dom_sf"/>
</dbReference>
<evidence type="ECO:0000259" key="4">
    <source>
        <dbReference type="PROSITE" id="PS50093"/>
    </source>
</evidence>
<dbReference type="EMBL" id="JMIY01000003">
    <property type="protein sequence ID" value="KCZ72310.1"/>
    <property type="molecule type" value="Genomic_DNA"/>
</dbReference>
<accession>A0A062VAE4</accession>
<dbReference type="Pfam" id="PF00963">
    <property type="entry name" value="Cohesin"/>
    <property type="match status" value="1"/>
</dbReference>
<dbReference type="SUPFAM" id="SSF49299">
    <property type="entry name" value="PKD domain"/>
    <property type="match status" value="1"/>
</dbReference>
<dbReference type="PROSITE" id="PS50093">
    <property type="entry name" value="PKD"/>
    <property type="match status" value="1"/>
</dbReference>
<dbReference type="Pfam" id="PF13204">
    <property type="entry name" value="Apiosidase"/>
    <property type="match status" value="1"/>
</dbReference>
<feature type="domain" description="PKD" evidence="4">
    <location>
        <begin position="543"/>
        <end position="622"/>
    </location>
</feature>
<proteinExistence type="predicted"/>
<keyword evidence="1" id="KW-0732">Signal</keyword>
<feature type="compositionally biased region" description="Low complexity" evidence="2">
    <location>
        <begin position="617"/>
        <end position="629"/>
    </location>
</feature>
<protein>
    <submittedName>
        <fullName evidence="5">PDK repeat-containing protein</fullName>
    </submittedName>
</protein>
<dbReference type="FunFam" id="2.60.40.10:FF:000270">
    <property type="entry name" value="Cell surface protein"/>
    <property type="match status" value="1"/>
</dbReference>
<dbReference type="PANTHER" id="PTHR37836">
    <property type="entry name" value="LMO1036 PROTEIN"/>
    <property type="match status" value="1"/>
</dbReference>
<evidence type="ECO:0000256" key="1">
    <source>
        <dbReference type="ARBA" id="ARBA00022729"/>
    </source>
</evidence>
<feature type="transmembrane region" description="Helical" evidence="3">
    <location>
        <begin position="32"/>
        <end position="52"/>
    </location>
</feature>
<comment type="caution">
    <text evidence="5">The sequence shown here is derived from an EMBL/GenBank/DDBJ whole genome shotgun (WGS) entry which is preliminary data.</text>
</comment>
<name>A0A062VAE4_9EURY</name>
<evidence type="ECO:0000256" key="3">
    <source>
        <dbReference type="SAM" id="Phobius"/>
    </source>
</evidence>
<keyword evidence="3" id="KW-1133">Transmembrane helix</keyword>
<feature type="region of interest" description="Disordered" evidence="2">
    <location>
        <begin position="613"/>
        <end position="636"/>
    </location>
</feature>
<sequence length="1011" mass="110561">MIIYTYVQNYVSTLKLIVTGFLLMTTSNKCRLAIAALFTPILLTASTGIALAETVGVWNVYEINITTTNTYSNPYLDVWLNANFTGPTKNIKIDGFWDGGKNWKVRMAPTEVGTWSYVTYSNDPQLNGKTGNFEVVESGKKGFIISDPDHAFSFKRSGGEHVFLMGDTNWNSMSDKNGALKFSTYKAYIDYRSDQKFNFIRSYIVALYSSSTDSAHYNEGGRAFEPWNPDRLNPGYFQEVDKRIGYANSKGITMHLLLGSDGTRMTDFFGWGNGKMERYVRYIAARYSAYDISWEGRAEFEEQGSTTPGAVNLANQIGNWFERFDPYNHVRSIHTLDSNNELGNKGWLDWIMHQSRDWNLIISDRKYNKPVMNEEFYYENSGAGATHSHHVDADTVRKGAWNVMTYGASGFAYGNTGIYNSRSQPFKGIQYAQSIGADYMTYLYNFWSTTEYWKLAPKNSIVKSGTASAAADPGNEYVVYLPTGGSTTIDLSAATGTLSVEWYNPRTGTYRGQTTVQGGASRTFTAPDSKDWVLHIKAAGGVPIASPSANPTSGEAPLTVNFTGHGSDPDGTIVSYHWDFGDGNTSSLRNTTHTYTSAGTYKAVLTVTDNEGKKGNSSITITSTSQDTTPPAVGDVSAPYPNKVKVFFLEAVEEASSTNISNYAIDNGITIYSASLGSDLKMVTLSTSAHDENINYTITISNIRDRASKSNIMPPTQVTYRFIQELTISNITASSGKSYSLDTLAVGKLQYIDRSYTFSSVPASYDDLKYIRTANDDKASSGNTFLEFDVNKDVTVYVAYDDRISSKPLWLESFMDTGDKLIGGGGTFSLYAKNFSAGHIALGGNEGNNSRSMYNVVLRPISRWDVADVDVVVTPQSKTVTQGQTFDLSVYVDPKGMAIAGVQMDIAFNKSILKVNSITEGDLFKQNGASTFFNNGTIDNSLGTVTDIYSAILGNTNVSTPGTLIIINVTAIGSSGTSSMDLLNVKTSDPDGNTVALNVTNGSVTINAPAS</sequence>
<reference evidence="5 6" key="1">
    <citation type="journal article" date="2013" name="Nature">
        <title>Anaerobic oxidation of methane coupled to nitrate reduction in a novel archaeal lineage.</title>
        <authorList>
            <person name="Haroon M.F."/>
            <person name="Hu S."/>
            <person name="Shi Y."/>
            <person name="Imelfort M."/>
            <person name="Keller J."/>
            <person name="Hugenholtz P."/>
            <person name="Yuan Z."/>
            <person name="Tyson G.W."/>
        </authorList>
    </citation>
    <scope>NUCLEOTIDE SEQUENCE [LARGE SCALE GENOMIC DNA]</scope>
    <source>
        <strain evidence="5 6">ANME-2d</strain>
    </source>
</reference>
<dbReference type="SUPFAM" id="SSF49384">
    <property type="entry name" value="Carbohydrate-binding domain"/>
    <property type="match status" value="1"/>
</dbReference>
<dbReference type="InterPro" id="IPR017853">
    <property type="entry name" value="GH"/>
</dbReference>